<dbReference type="RefSeq" id="WP_109229615.1">
    <property type="nucleotide sequence ID" value="NZ_PYHR01000002.1"/>
</dbReference>
<dbReference type="GO" id="GO:0003824">
    <property type="term" value="F:catalytic activity"/>
    <property type="evidence" value="ECO:0007669"/>
    <property type="project" value="InterPro"/>
</dbReference>
<evidence type="ECO:0008006" key="3">
    <source>
        <dbReference type="Google" id="ProtNLM"/>
    </source>
</evidence>
<keyword evidence="2" id="KW-1185">Reference proteome</keyword>
<evidence type="ECO:0000313" key="2">
    <source>
        <dbReference type="Proteomes" id="UP000245166"/>
    </source>
</evidence>
<reference evidence="1 2" key="1">
    <citation type="submission" date="2018-03" db="EMBL/GenBank/DDBJ databases">
        <title>Genome assembly of novel Miniimonas species PCH200.</title>
        <authorList>
            <person name="Thakur V."/>
            <person name="Kumar V."/>
            <person name="Singh D."/>
        </authorList>
    </citation>
    <scope>NUCLEOTIDE SEQUENCE [LARGE SCALE GENOMIC DNA]</scope>
    <source>
        <strain evidence="1 2">PCH200</strain>
    </source>
</reference>
<dbReference type="EMBL" id="PYHR01000002">
    <property type="protein sequence ID" value="PWD51234.1"/>
    <property type="molecule type" value="Genomic_DNA"/>
</dbReference>
<accession>A0A2U1ZW90</accession>
<dbReference type="InterPro" id="IPR011257">
    <property type="entry name" value="DNA_glycosylase"/>
</dbReference>
<dbReference type="OrthoDB" id="2962349at2"/>
<organism evidence="1 2">
    <name type="scientific">Serinibacter arcticus</name>
    <dbReference type="NCBI Taxonomy" id="1655435"/>
    <lineage>
        <taxon>Bacteria</taxon>
        <taxon>Bacillati</taxon>
        <taxon>Actinomycetota</taxon>
        <taxon>Actinomycetes</taxon>
        <taxon>Micrococcales</taxon>
        <taxon>Beutenbergiaceae</taxon>
        <taxon>Serinibacter</taxon>
    </lineage>
</organism>
<dbReference type="AlphaFoldDB" id="A0A2U1ZW90"/>
<comment type="caution">
    <text evidence="1">The sequence shown here is derived from an EMBL/GenBank/DDBJ whole genome shotgun (WGS) entry which is preliminary data.</text>
</comment>
<gene>
    <name evidence="1" type="ORF">C8046_11795</name>
</gene>
<sequence>MPHDPRVATLVEHIRSTIGTTPKEWPGGWTGEIESALIDAVFSIRARYGNRSEGRETGVFGAVTRWRKHREGAANDLTVLAATSVGDLAELTNNAKASGRLKAEIVIEAAKALVDAGIVTAEDFEANIDAAGKAYRSVRGCGPVTWRYLRMLLGHPGVKPDVWILRFLDDAGVTPKDKNDAVDLLTAASEELDLDVKRVDHAIWSYQRS</sequence>
<dbReference type="Proteomes" id="UP000245166">
    <property type="component" value="Unassembled WGS sequence"/>
</dbReference>
<dbReference type="GO" id="GO:0006281">
    <property type="term" value="P:DNA repair"/>
    <property type="evidence" value="ECO:0007669"/>
    <property type="project" value="InterPro"/>
</dbReference>
<dbReference type="SUPFAM" id="SSF48150">
    <property type="entry name" value="DNA-glycosylase"/>
    <property type="match status" value="1"/>
</dbReference>
<name>A0A2U1ZW90_9MICO</name>
<protein>
    <recommendedName>
        <fullName evidence="3">HhH-GPD domain-containing protein</fullName>
    </recommendedName>
</protein>
<proteinExistence type="predicted"/>
<evidence type="ECO:0000313" key="1">
    <source>
        <dbReference type="EMBL" id="PWD51234.1"/>
    </source>
</evidence>